<evidence type="ECO:0000256" key="1">
    <source>
        <dbReference type="SAM" id="MobiDB-lite"/>
    </source>
</evidence>
<evidence type="ECO:0000313" key="2">
    <source>
        <dbReference type="EMBL" id="RPA79879.1"/>
    </source>
</evidence>
<organism evidence="2 3">
    <name type="scientific">Ascobolus immersus RN42</name>
    <dbReference type="NCBI Taxonomy" id="1160509"/>
    <lineage>
        <taxon>Eukaryota</taxon>
        <taxon>Fungi</taxon>
        <taxon>Dikarya</taxon>
        <taxon>Ascomycota</taxon>
        <taxon>Pezizomycotina</taxon>
        <taxon>Pezizomycetes</taxon>
        <taxon>Pezizales</taxon>
        <taxon>Ascobolaceae</taxon>
        <taxon>Ascobolus</taxon>
    </lineage>
</organism>
<gene>
    <name evidence="2" type="ORF">BJ508DRAFT_377428</name>
</gene>
<accession>A0A3N4I1M5</accession>
<dbReference type="Proteomes" id="UP000275078">
    <property type="component" value="Unassembled WGS sequence"/>
</dbReference>
<dbReference type="EMBL" id="ML119694">
    <property type="protein sequence ID" value="RPA79879.1"/>
    <property type="molecule type" value="Genomic_DNA"/>
</dbReference>
<feature type="region of interest" description="Disordered" evidence="1">
    <location>
        <begin position="32"/>
        <end position="52"/>
    </location>
</feature>
<name>A0A3N4I1M5_ASCIM</name>
<dbReference type="AlphaFoldDB" id="A0A3N4I1M5"/>
<proteinExistence type="predicted"/>
<reference evidence="2 3" key="1">
    <citation type="journal article" date="2018" name="Nat. Ecol. Evol.">
        <title>Pezizomycetes genomes reveal the molecular basis of ectomycorrhizal truffle lifestyle.</title>
        <authorList>
            <person name="Murat C."/>
            <person name="Payen T."/>
            <person name="Noel B."/>
            <person name="Kuo A."/>
            <person name="Morin E."/>
            <person name="Chen J."/>
            <person name="Kohler A."/>
            <person name="Krizsan K."/>
            <person name="Balestrini R."/>
            <person name="Da Silva C."/>
            <person name="Montanini B."/>
            <person name="Hainaut M."/>
            <person name="Levati E."/>
            <person name="Barry K.W."/>
            <person name="Belfiori B."/>
            <person name="Cichocki N."/>
            <person name="Clum A."/>
            <person name="Dockter R.B."/>
            <person name="Fauchery L."/>
            <person name="Guy J."/>
            <person name="Iotti M."/>
            <person name="Le Tacon F."/>
            <person name="Lindquist E.A."/>
            <person name="Lipzen A."/>
            <person name="Malagnac F."/>
            <person name="Mello A."/>
            <person name="Molinier V."/>
            <person name="Miyauchi S."/>
            <person name="Poulain J."/>
            <person name="Riccioni C."/>
            <person name="Rubini A."/>
            <person name="Sitrit Y."/>
            <person name="Splivallo R."/>
            <person name="Traeger S."/>
            <person name="Wang M."/>
            <person name="Zifcakova L."/>
            <person name="Wipf D."/>
            <person name="Zambonelli A."/>
            <person name="Paolocci F."/>
            <person name="Nowrousian M."/>
            <person name="Ottonello S."/>
            <person name="Baldrian P."/>
            <person name="Spatafora J.W."/>
            <person name="Henrissat B."/>
            <person name="Nagy L.G."/>
            <person name="Aury J.M."/>
            <person name="Wincker P."/>
            <person name="Grigoriev I.V."/>
            <person name="Bonfante P."/>
            <person name="Martin F.M."/>
        </authorList>
    </citation>
    <scope>NUCLEOTIDE SEQUENCE [LARGE SCALE GENOMIC DNA]</scope>
    <source>
        <strain evidence="2 3">RN42</strain>
    </source>
</reference>
<protein>
    <submittedName>
        <fullName evidence="2">Uncharacterized protein</fullName>
    </submittedName>
</protein>
<sequence>MHRALFSVAPRRLAQRSAFVHRSPLMPALVRAMHKTAPTDQDSDATQEQPKHRSRLVSVARFLYNYRGVIIGGGIGLYLAENYEMKFGFDFHKMTEEEYAAKKEERKKKWVKDN</sequence>
<keyword evidence="3" id="KW-1185">Reference proteome</keyword>
<evidence type="ECO:0000313" key="3">
    <source>
        <dbReference type="Proteomes" id="UP000275078"/>
    </source>
</evidence>
<feature type="compositionally biased region" description="Polar residues" evidence="1">
    <location>
        <begin position="38"/>
        <end position="48"/>
    </location>
</feature>